<dbReference type="SUPFAM" id="SSF57196">
    <property type="entry name" value="EGF/Laminin"/>
    <property type="match status" value="1"/>
</dbReference>
<dbReference type="FunFam" id="2.10.25.10:FF:000143">
    <property type="entry name" value="Protein crumbs 1"/>
    <property type="match status" value="1"/>
</dbReference>
<dbReference type="InterPro" id="IPR018097">
    <property type="entry name" value="EGF_Ca-bd_CS"/>
</dbReference>
<comment type="function">
    <text evidence="22">Protein C is a vitamin K-dependent serine protease that regulates blood coagulation by inactivating factors Va and VIIIa in the presence of calcium ions and phospholipids. Exerts a protective effect on the endothelial cell barrier function.</text>
</comment>
<name>A0A8C0J073_CHEAB</name>
<evidence type="ECO:0000256" key="23">
    <source>
        <dbReference type="ARBA" id="ARBA00038995"/>
    </source>
</evidence>
<dbReference type="Pfam" id="PF00089">
    <property type="entry name" value="Trypsin"/>
    <property type="match status" value="1"/>
</dbReference>
<evidence type="ECO:0000256" key="26">
    <source>
        <dbReference type="ARBA" id="ARBA00042403"/>
    </source>
</evidence>
<evidence type="ECO:0000256" key="28">
    <source>
        <dbReference type="PIRSR" id="PIRSR001143-1"/>
    </source>
</evidence>
<keyword evidence="35" id="KW-1185">Reference proteome</keyword>
<dbReference type="PRINTS" id="PR00722">
    <property type="entry name" value="CHYMOTRYPSIN"/>
</dbReference>
<dbReference type="InterPro" id="IPR033116">
    <property type="entry name" value="TRYPSIN_SER"/>
</dbReference>
<evidence type="ECO:0000256" key="24">
    <source>
        <dbReference type="ARBA" id="ARBA00040219"/>
    </source>
</evidence>
<comment type="catalytic activity">
    <reaction evidence="21">
        <text>Degradation of blood coagulation factors Va and VIIIa.</text>
        <dbReference type="EC" id="3.4.21.69"/>
    </reaction>
</comment>
<feature type="domain" description="EGF-like" evidence="31">
    <location>
        <begin position="68"/>
        <end position="103"/>
    </location>
</feature>
<evidence type="ECO:0000256" key="22">
    <source>
        <dbReference type="ARBA" id="ARBA00037553"/>
    </source>
</evidence>
<dbReference type="PROSITE" id="PS01187">
    <property type="entry name" value="EGF_CA"/>
    <property type="match status" value="1"/>
</dbReference>
<dbReference type="GO" id="GO:0030195">
    <property type="term" value="P:negative regulation of blood coagulation"/>
    <property type="evidence" value="ECO:0007669"/>
    <property type="project" value="TreeGrafter"/>
</dbReference>
<evidence type="ECO:0000256" key="21">
    <source>
        <dbReference type="ARBA" id="ARBA00036045"/>
    </source>
</evidence>
<dbReference type="FunFam" id="4.10.740.10:FF:000001">
    <property type="entry name" value="vitamin K-dependent protein S"/>
    <property type="match status" value="1"/>
</dbReference>
<dbReference type="InterPro" id="IPR035972">
    <property type="entry name" value="GLA-like_dom_SF"/>
</dbReference>
<evidence type="ECO:0000256" key="7">
    <source>
        <dbReference type="ARBA" id="ARBA00022670"/>
    </source>
</evidence>
<dbReference type="Proteomes" id="UP000694404">
    <property type="component" value="Unplaced"/>
</dbReference>
<evidence type="ECO:0000256" key="16">
    <source>
        <dbReference type="ARBA" id="ARBA00023034"/>
    </source>
</evidence>
<feature type="active site" description="Charge relay system" evidence="28">
    <location>
        <position position="398"/>
    </location>
</feature>
<evidence type="ECO:0000256" key="29">
    <source>
        <dbReference type="PROSITE-ProRule" id="PRU00076"/>
    </source>
</evidence>
<dbReference type="FunFam" id="2.40.10.10:FF:000120">
    <property type="entry name" value="Putative serine protease"/>
    <property type="match status" value="1"/>
</dbReference>
<dbReference type="Pfam" id="PF00008">
    <property type="entry name" value="EGF"/>
    <property type="match status" value="1"/>
</dbReference>
<dbReference type="Gene3D" id="2.40.10.10">
    <property type="entry name" value="Trypsin-like serine proteases"/>
    <property type="match status" value="2"/>
</dbReference>
<evidence type="ECO:0000256" key="8">
    <source>
        <dbReference type="ARBA" id="ARBA00022685"/>
    </source>
</evidence>
<evidence type="ECO:0000256" key="1">
    <source>
        <dbReference type="ARBA" id="ARBA00004240"/>
    </source>
</evidence>
<dbReference type="InterPro" id="IPR001254">
    <property type="entry name" value="Trypsin_dom"/>
</dbReference>
<feature type="disulfide bond" evidence="29">
    <location>
        <begin position="93"/>
        <end position="102"/>
    </location>
</feature>
<evidence type="ECO:0000256" key="12">
    <source>
        <dbReference type="ARBA" id="ARBA00022801"/>
    </source>
</evidence>
<dbReference type="GeneTree" id="ENSGT00940000154474"/>
<evidence type="ECO:0000256" key="4">
    <source>
        <dbReference type="ARBA" id="ARBA00022479"/>
    </source>
</evidence>
<dbReference type="PROSITE" id="PS50026">
    <property type="entry name" value="EGF_3"/>
    <property type="match status" value="1"/>
</dbReference>
<evidence type="ECO:0000256" key="3">
    <source>
        <dbReference type="ARBA" id="ARBA00004613"/>
    </source>
</evidence>
<dbReference type="AlphaFoldDB" id="A0A8C0J073"/>
<evidence type="ECO:0000256" key="10">
    <source>
        <dbReference type="ARBA" id="ARBA00022729"/>
    </source>
</evidence>
<feature type="domain" description="Peptidase S1" evidence="32">
    <location>
        <begin position="217"/>
        <end position="446"/>
    </location>
</feature>
<dbReference type="PROSITE" id="PS00022">
    <property type="entry name" value="EGF_1"/>
    <property type="match status" value="1"/>
</dbReference>
<keyword evidence="16" id="KW-0333">Golgi apparatus</keyword>
<evidence type="ECO:0000256" key="25">
    <source>
        <dbReference type="ARBA" id="ARBA00041306"/>
    </source>
</evidence>
<dbReference type="GO" id="GO:0004252">
    <property type="term" value="F:serine-type endopeptidase activity"/>
    <property type="evidence" value="ECO:0007669"/>
    <property type="project" value="UniProtKB-EC"/>
</dbReference>
<evidence type="ECO:0000256" key="19">
    <source>
        <dbReference type="ARBA" id="ARBA00023157"/>
    </source>
</evidence>
<evidence type="ECO:0000256" key="18">
    <source>
        <dbReference type="ARBA" id="ARBA00023145"/>
    </source>
</evidence>
<evidence type="ECO:0000256" key="20">
    <source>
        <dbReference type="ARBA" id="ARBA00023180"/>
    </source>
</evidence>
<comment type="subcellular location">
    <subcellularLocation>
        <location evidence="1">Endoplasmic reticulum</location>
    </subcellularLocation>
    <subcellularLocation>
        <location evidence="2">Golgi apparatus</location>
    </subcellularLocation>
    <subcellularLocation>
        <location evidence="3">Secreted</location>
    </subcellularLocation>
</comment>
<comment type="caution">
    <text evidence="29">Lacks conserved residue(s) required for the propagation of feature annotation.</text>
</comment>
<protein>
    <recommendedName>
        <fullName evidence="24">Vitamin K-dependent protein C</fullName>
        <ecNumber evidence="23">3.4.21.69</ecNumber>
    </recommendedName>
    <alternativeName>
        <fullName evidence="27">Anticoagulant protein C</fullName>
    </alternativeName>
    <alternativeName>
        <fullName evidence="25">Autoprothrombin IIA</fullName>
    </alternativeName>
    <alternativeName>
        <fullName evidence="26">Blood coagulation factor XIV</fullName>
    </alternativeName>
</protein>
<dbReference type="InterPro" id="IPR000742">
    <property type="entry name" value="EGF"/>
</dbReference>
<evidence type="ECO:0000256" key="11">
    <source>
        <dbReference type="ARBA" id="ARBA00022737"/>
    </source>
</evidence>
<dbReference type="PROSITE" id="PS01186">
    <property type="entry name" value="EGF_2"/>
    <property type="match status" value="1"/>
</dbReference>
<dbReference type="InterPro" id="IPR001881">
    <property type="entry name" value="EGF-like_Ca-bd_dom"/>
</dbReference>
<evidence type="ECO:0000256" key="5">
    <source>
        <dbReference type="ARBA" id="ARBA00022525"/>
    </source>
</evidence>
<feature type="disulfide bond" evidence="29">
    <location>
        <begin position="72"/>
        <end position="82"/>
    </location>
</feature>
<keyword evidence="11" id="KW-0677">Repeat</keyword>
<evidence type="ECO:0000256" key="14">
    <source>
        <dbReference type="ARBA" id="ARBA00022825"/>
    </source>
</evidence>
<keyword evidence="7 30" id="KW-0645">Protease</keyword>
<keyword evidence="6 29" id="KW-0245">EGF-like domain</keyword>
<proteinExistence type="predicted"/>
<dbReference type="SUPFAM" id="SSF50494">
    <property type="entry name" value="Trypsin-like serine proteases"/>
    <property type="match status" value="1"/>
</dbReference>
<evidence type="ECO:0000259" key="33">
    <source>
        <dbReference type="PROSITE" id="PS50998"/>
    </source>
</evidence>
<keyword evidence="4" id="KW-0301">Gamma-carboxyglutamic acid</keyword>
<dbReference type="GO" id="GO:0007596">
    <property type="term" value="P:blood coagulation"/>
    <property type="evidence" value="ECO:0007669"/>
    <property type="project" value="UniProtKB-KW"/>
</dbReference>
<keyword evidence="9" id="KW-0356">Hemostasis</keyword>
<keyword evidence="8" id="KW-0165">Cleavage on pair of basic residues</keyword>
<dbReference type="PROSITE" id="PS50240">
    <property type="entry name" value="TRYPSIN_DOM"/>
    <property type="match status" value="1"/>
</dbReference>
<dbReference type="InterPro" id="IPR000294">
    <property type="entry name" value="GLA_domain"/>
</dbReference>
<dbReference type="EC" id="3.4.21.69" evidence="23"/>
<dbReference type="InterPro" id="IPR001314">
    <property type="entry name" value="Peptidase_S1A"/>
</dbReference>
<dbReference type="PROSITE" id="PS50998">
    <property type="entry name" value="GLA_2"/>
    <property type="match status" value="1"/>
</dbReference>
<evidence type="ECO:0000256" key="15">
    <source>
        <dbReference type="ARBA" id="ARBA00022837"/>
    </source>
</evidence>
<dbReference type="PANTHER" id="PTHR24278">
    <property type="entry name" value="COAGULATION FACTOR"/>
    <property type="match status" value="1"/>
</dbReference>
<dbReference type="Gene3D" id="2.10.25.10">
    <property type="entry name" value="Laminin"/>
    <property type="match status" value="2"/>
</dbReference>
<keyword evidence="10" id="KW-0732">Signal</keyword>
<dbReference type="InterPro" id="IPR018114">
    <property type="entry name" value="TRYPSIN_HIS"/>
</dbReference>
<dbReference type="SMART" id="SM00181">
    <property type="entry name" value="EGF"/>
    <property type="match status" value="2"/>
</dbReference>
<keyword evidence="17" id="KW-0094">Blood coagulation</keyword>
<keyword evidence="5" id="KW-0964">Secreted</keyword>
<evidence type="ECO:0000256" key="27">
    <source>
        <dbReference type="ARBA" id="ARBA00042906"/>
    </source>
</evidence>
<keyword evidence="18" id="KW-0865">Zymogen</keyword>
<reference evidence="34" key="2">
    <citation type="submission" date="2025-09" db="UniProtKB">
        <authorList>
            <consortium name="Ensembl"/>
        </authorList>
    </citation>
    <scope>IDENTIFICATION</scope>
</reference>
<dbReference type="PROSITE" id="PS00135">
    <property type="entry name" value="TRYPSIN_SER"/>
    <property type="match status" value="1"/>
</dbReference>
<dbReference type="Pfam" id="PF00594">
    <property type="entry name" value="Gla"/>
    <property type="match status" value="1"/>
</dbReference>
<dbReference type="PRINTS" id="PR00001">
    <property type="entry name" value="GLABLOOD"/>
</dbReference>
<keyword evidence="13" id="KW-0256">Endoplasmic reticulum</keyword>
<evidence type="ECO:0000256" key="30">
    <source>
        <dbReference type="RuleBase" id="RU363034"/>
    </source>
</evidence>
<dbReference type="Gene3D" id="4.10.740.10">
    <property type="entry name" value="Coagulation Factor IX"/>
    <property type="match status" value="1"/>
</dbReference>
<keyword evidence="19 29" id="KW-1015">Disulfide bond</keyword>
<dbReference type="GO" id="GO:0005783">
    <property type="term" value="C:endoplasmic reticulum"/>
    <property type="evidence" value="ECO:0007669"/>
    <property type="project" value="UniProtKB-SubCell"/>
</dbReference>
<evidence type="ECO:0000256" key="9">
    <source>
        <dbReference type="ARBA" id="ARBA00022696"/>
    </source>
</evidence>
<keyword evidence="20" id="KW-0325">Glycoprotein</keyword>
<evidence type="ECO:0000259" key="31">
    <source>
        <dbReference type="PROSITE" id="PS50026"/>
    </source>
</evidence>
<keyword evidence="15" id="KW-0106">Calcium</keyword>
<dbReference type="PROSITE" id="PS00134">
    <property type="entry name" value="TRYPSIN_HIS"/>
    <property type="match status" value="1"/>
</dbReference>
<dbReference type="GO" id="GO:0005794">
    <property type="term" value="C:Golgi apparatus"/>
    <property type="evidence" value="ECO:0007669"/>
    <property type="project" value="UniProtKB-SubCell"/>
</dbReference>
<sequence>MSPMLVLLSRLQVFYSSKDANQILKIQKRANSFLEELKPGSMERECNEEQCDLEEAHEIFETREATVNGDQCLSNPCFNGTCLDNIGRFNCICNQGWEGRLCQYEANYTDCSTYNGGCEHFCHEDPKQSQRRYCSCASGYQLMDDHSKCEPIGKKEEWGGRTPKIPILYSVLQTREWGTHFPAVPLLSPPAPPQVSYCHMEKEYIISYMSELDLVVPYFSISLFQTMLLDGRGKFMCGGVLIHPSWVLTAAHCSPGGRVEAQAGEREYHRLRNEETEQTIVVDKLVSHENYSKKTSDNDIAMLHLAQPMIFNKFVLPVCLPTKQLAEQELTANGKQMVVTGWGSKSGDSSNYSAVLRYIEIPMVPQSECAQAMRHDISENMLCAGIIGDEQDACGGDSGGPMITKFKNTWFLVGLVSWGEGCGKLKKFGVYTKVSQYLEWIHQQIKTMDVSSKG</sequence>
<feature type="active site" description="Charge relay system" evidence="28">
    <location>
        <position position="252"/>
    </location>
</feature>
<dbReference type="PROSITE" id="PS00010">
    <property type="entry name" value="ASX_HYDROXYL"/>
    <property type="match status" value="1"/>
</dbReference>
<evidence type="ECO:0000256" key="17">
    <source>
        <dbReference type="ARBA" id="ARBA00023084"/>
    </source>
</evidence>
<dbReference type="GO" id="GO:0005509">
    <property type="term" value="F:calcium ion binding"/>
    <property type="evidence" value="ECO:0007669"/>
    <property type="project" value="InterPro"/>
</dbReference>
<feature type="domain" description="Gla" evidence="33">
    <location>
        <begin position="29"/>
        <end position="75"/>
    </location>
</feature>
<dbReference type="SMART" id="SM00020">
    <property type="entry name" value="Tryp_SPc"/>
    <property type="match status" value="1"/>
</dbReference>
<dbReference type="InterPro" id="IPR017857">
    <property type="entry name" value="Coagulation_fac-like_Gla_dom"/>
</dbReference>
<dbReference type="InterPro" id="IPR009003">
    <property type="entry name" value="Peptidase_S1_PA"/>
</dbReference>
<dbReference type="GO" id="GO:0005615">
    <property type="term" value="C:extracellular space"/>
    <property type="evidence" value="ECO:0007669"/>
    <property type="project" value="TreeGrafter"/>
</dbReference>
<evidence type="ECO:0000313" key="34">
    <source>
        <dbReference type="Ensembl" id="ENSCABP00000024731.1"/>
    </source>
</evidence>
<keyword evidence="12 30" id="KW-0378">Hydrolase</keyword>
<keyword evidence="14 30" id="KW-0720">Serine protease</keyword>
<dbReference type="CDD" id="cd00190">
    <property type="entry name" value="Tryp_SPc"/>
    <property type="match status" value="1"/>
</dbReference>
<dbReference type="SUPFAM" id="SSF57630">
    <property type="entry name" value="GLA-domain"/>
    <property type="match status" value="1"/>
</dbReference>
<reference evidence="34" key="1">
    <citation type="submission" date="2025-08" db="UniProtKB">
        <authorList>
            <consortium name="Ensembl"/>
        </authorList>
    </citation>
    <scope>IDENTIFICATION</scope>
</reference>
<dbReference type="CDD" id="cd00054">
    <property type="entry name" value="EGF_CA"/>
    <property type="match status" value="1"/>
</dbReference>
<feature type="active site" description="Charge relay system" evidence="28">
    <location>
        <position position="299"/>
    </location>
</feature>
<dbReference type="InterPro" id="IPR000152">
    <property type="entry name" value="EGF-type_Asp/Asn_hydroxyl_site"/>
</dbReference>
<dbReference type="Ensembl" id="ENSCABT00000027099.1">
    <property type="protein sequence ID" value="ENSCABP00000024731.1"/>
    <property type="gene ID" value="ENSCABG00000018205.1"/>
</dbReference>
<dbReference type="GO" id="GO:0006508">
    <property type="term" value="P:proteolysis"/>
    <property type="evidence" value="ECO:0007669"/>
    <property type="project" value="UniProtKB-KW"/>
</dbReference>
<evidence type="ECO:0000256" key="2">
    <source>
        <dbReference type="ARBA" id="ARBA00004555"/>
    </source>
</evidence>
<gene>
    <name evidence="34" type="primary">PROC</name>
</gene>
<evidence type="ECO:0000259" key="32">
    <source>
        <dbReference type="PROSITE" id="PS50240"/>
    </source>
</evidence>
<evidence type="ECO:0000313" key="35">
    <source>
        <dbReference type="Proteomes" id="UP000694404"/>
    </source>
</evidence>
<dbReference type="InterPro" id="IPR012224">
    <property type="entry name" value="Pept_S1A_FX"/>
</dbReference>
<dbReference type="PANTHER" id="PTHR24278:SF0">
    <property type="entry name" value="VITAMIN K-DEPENDENT PROTEIN C"/>
    <property type="match status" value="1"/>
</dbReference>
<organism evidence="34 35">
    <name type="scientific">Chelonoidis abingdonii</name>
    <name type="common">Abingdon island giant tortoise</name>
    <name type="synonym">Testudo abingdonii</name>
    <dbReference type="NCBI Taxonomy" id="106734"/>
    <lineage>
        <taxon>Eukaryota</taxon>
        <taxon>Metazoa</taxon>
        <taxon>Chordata</taxon>
        <taxon>Craniata</taxon>
        <taxon>Vertebrata</taxon>
        <taxon>Euteleostomi</taxon>
        <taxon>Archelosauria</taxon>
        <taxon>Testudinata</taxon>
        <taxon>Testudines</taxon>
        <taxon>Cryptodira</taxon>
        <taxon>Durocryptodira</taxon>
        <taxon>Testudinoidea</taxon>
        <taxon>Testudinidae</taxon>
        <taxon>Chelonoidis</taxon>
    </lineage>
</organism>
<dbReference type="InterPro" id="IPR043504">
    <property type="entry name" value="Peptidase_S1_PA_chymotrypsin"/>
</dbReference>
<dbReference type="SMART" id="SM00179">
    <property type="entry name" value="EGF_CA"/>
    <property type="match status" value="1"/>
</dbReference>
<dbReference type="PIRSF" id="PIRSF001143">
    <property type="entry name" value="Factor_X"/>
    <property type="match status" value="1"/>
</dbReference>
<dbReference type="SMART" id="SM00069">
    <property type="entry name" value="GLA"/>
    <property type="match status" value="1"/>
</dbReference>
<dbReference type="InterPro" id="IPR050442">
    <property type="entry name" value="Peptidase_S1_coag_factors"/>
</dbReference>
<evidence type="ECO:0000256" key="13">
    <source>
        <dbReference type="ARBA" id="ARBA00022824"/>
    </source>
</evidence>
<evidence type="ECO:0000256" key="6">
    <source>
        <dbReference type="ARBA" id="ARBA00022536"/>
    </source>
</evidence>
<dbReference type="Pfam" id="PF14670">
    <property type="entry name" value="FXa_inhibition"/>
    <property type="match status" value="1"/>
</dbReference>
<accession>A0A8C0J073</accession>